<comment type="subcellular location">
    <subcellularLocation>
        <location evidence="1">Membrane</location>
        <topology evidence="1">Multi-pass membrane protein</topology>
    </subcellularLocation>
</comment>
<accession>A0A6J8AEH1</accession>
<dbReference type="Gene3D" id="1.10.3430.10">
    <property type="entry name" value="Ammonium transporter AmtB like domains"/>
    <property type="match status" value="1"/>
</dbReference>
<feature type="transmembrane region" description="Helical" evidence="9">
    <location>
        <begin position="113"/>
        <end position="132"/>
    </location>
</feature>
<evidence type="ECO:0000256" key="4">
    <source>
        <dbReference type="ARBA" id="ARBA00022692"/>
    </source>
</evidence>
<keyword evidence="5 9" id="KW-1133">Transmembrane helix</keyword>
<keyword evidence="3" id="KW-0813">Transport</keyword>
<feature type="transmembrane region" description="Helical" evidence="9">
    <location>
        <begin position="314"/>
        <end position="335"/>
    </location>
</feature>
<dbReference type="Proteomes" id="UP000507470">
    <property type="component" value="Unassembled WGS sequence"/>
</dbReference>
<organism evidence="11 12">
    <name type="scientific">Mytilus coruscus</name>
    <name type="common">Sea mussel</name>
    <dbReference type="NCBI Taxonomy" id="42192"/>
    <lineage>
        <taxon>Eukaryota</taxon>
        <taxon>Metazoa</taxon>
        <taxon>Spiralia</taxon>
        <taxon>Lophotrochozoa</taxon>
        <taxon>Mollusca</taxon>
        <taxon>Bivalvia</taxon>
        <taxon>Autobranchia</taxon>
        <taxon>Pteriomorphia</taxon>
        <taxon>Mytilida</taxon>
        <taxon>Mytiloidea</taxon>
        <taxon>Mytilidae</taxon>
        <taxon>Mytilinae</taxon>
        <taxon>Mytilus</taxon>
    </lineage>
</organism>
<sequence length="568" mass="62215">MTNGTLVYKHDEQIEAWIDDATWILTSSFIIFTMQSDLSEGFGLLESGMSSKKNEVNIMIKNVVDVVFGTLTYWVVGYGLTFGTDKGANWFTGVGSFFLDPDEETMGTEFSKFIFQASFCTTATTIVSGAIAERTKLTAYIAFCLLNTVVYSFPAHWVWSKNGWLKQMDVVDVAGVGPVHLVGGVTALVAAIIVKPRYGRFSDDQVTVHGNSVNAVLGLFILWWGWLGFNCGSTFGISGGKWKIAARSAATTILSSCSGGVMAFLLSKIVNRTSSHEYSYGFLLHKRKFDVQLLVNGILGSLVSITGICAVTTTWAAILIGAVGACVTTFGQIALVKMKVDDPVGAVAVHLMGSIWGILCCGLFGLKDDIEHSFSHHDGLVWGGGFYLLGVQTMAAVTIIIWSVVTSFIVLKLIDMTIGLRLTLEEELYGADYCEHNVELPPDVKEYAESVLRKLKEKSERAKKSNDNIPARDTDDLILENINKCSDEDATDNDDKVRKKCEQKQNGRTNADGSLLHNNGLKSIDNDGKKDADVKLNKRKRARKTVVFSSVNRDQKVEGGQYNPAFKE</sequence>
<evidence type="ECO:0000256" key="2">
    <source>
        <dbReference type="ARBA" id="ARBA00005887"/>
    </source>
</evidence>
<protein>
    <submittedName>
        <fullName evidence="11">Amt</fullName>
    </submittedName>
</protein>
<feature type="domain" description="Ammonium transporter AmtB-like" evidence="10">
    <location>
        <begin position="23"/>
        <end position="437"/>
    </location>
</feature>
<dbReference type="Pfam" id="PF00909">
    <property type="entry name" value="Ammonium_transp"/>
    <property type="match status" value="1"/>
</dbReference>
<dbReference type="InterPro" id="IPR029020">
    <property type="entry name" value="Ammonium/urea_transptr"/>
</dbReference>
<keyword evidence="6 9" id="KW-0472">Membrane</keyword>
<proteinExistence type="inferred from homology"/>
<evidence type="ECO:0000256" key="7">
    <source>
        <dbReference type="ARBA" id="ARBA00023177"/>
    </source>
</evidence>
<evidence type="ECO:0000259" key="10">
    <source>
        <dbReference type="Pfam" id="PF00909"/>
    </source>
</evidence>
<feature type="transmembrane region" description="Helical" evidence="9">
    <location>
        <begin position="171"/>
        <end position="194"/>
    </location>
</feature>
<feature type="region of interest" description="Disordered" evidence="8">
    <location>
        <begin position="489"/>
        <end position="568"/>
    </location>
</feature>
<keyword evidence="7" id="KW-0924">Ammonia transport</keyword>
<feature type="compositionally biased region" description="Basic and acidic residues" evidence="8">
    <location>
        <begin position="524"/>
        <end position="536"/>
    </location>
</feature>
<dbReference type="FunFam" id="1.10.3430.10:FF:000008">
    <property type="entry name" value="Ammonium transporter"/>
    <property type="match status" value="1"/>
</dbReference>
<dbReference type="InterPro" id="IPR024041">
    <property type="entry name" value="NH4_transpt_AmtB-like_dom"/>
</dbReference>
<dbReference type="EMBL" id="CACVKT020001213">
    <property type="protein sequence ID" value="CAC5366114.1"/>
    <property type="molecule type" value="Genomic_DNA"/>
</dbReference>
<dbReference type="GO" id="GO:0097272">
    <property type="term" value="P:ammonium homeostasis"/>
    <property type="evidence" value="ECO:0007669"/>
    <property type="project" value="TreeGrafter"/>
</dbReference>
<evidence type="ECO:0000313" key="11">
    <source>
        <dbReference type="EMBL" id="CAC5366114.1"/>
    </source>
</evidence>
<evidence type="ECO:0000256" key="3">
    <source>
        <dbReference type="ARBA" id="ARBA00022448"/>
    </source>
</evidence>
<feature type="compositionally biased region" description="Basic and acidic residues" evidence="8">
    <location>
        <begin position="493"/>
        <end position="505"/>
    </location>
</feature>
<dbReference type="GO" id="GO:0005886">
    <property type="term" value="C:plasma membrane"/>
    <property type="evidence" value="ECO:0007669"/>
    <property type="project" value="TreeGrafter"/>
</dbReference>
<feature type="transmembrane region" description="Helical" evidence="9">
    <location>
        <begin position="206"/>
        <end position="229"/>
    </location>
</feature>
<feature type="compositionally biased region" description="Polar residues" evidence="8">
    <location>
        <begin position="506"/>
        <end position="521"/>
    </location>
</feature>
<evidence type="ECO:0000313" key="12">
    <source>
        <dbReference type="Proteomes" id="UP000507470"/>
    </source>
</evidence>
<evidence type="ECO:0000256" key="9">
    <source>
        <dbReference type="SAM" id="Phobius"/>
    </source>
</evidence>
<dbReference type="PANTHER" id="PTHR11730">
    <property type="entry name" value="AMMONIUM TRANSPORTER"/>
    <property type="match status" value="1"/>
</dbReference>
<dbReference type="SUPFAM" id="SSF111352">
    <property type="entry name" value="Ammonium transporter"/>
    <property type="match status" value="1"/>
</dbReference>
<evidence type="ECO:0000256" key="5">
    <source>
        <dbReference type="ARBA" id="ARBA00022989"/>
    </source>
</evidence>
<feature type="transmembrane region" description="Helical" evidence="9">
    <location>
        <begin position="386"/>
        <end position="411"/>
    </location>
</feature>
<dbReference type="GO" id="GO:0008519">
    <property type="term" value="F:ammonium channel activity"/>
    <property type="evidence" value="ECO:0007669"/>
    <property type="project" value="InterPro"/>
</dbReference>
<evidence type="ECO:0000256" key="1">
    <source>
        <dbReference type="ARBA" id="ARBA00004141"/>
    </source>
</evidence>
<feature type="transmembrane region" description="Helical" evidence="9">
    <location>
        <begin position="249"/>
        <end position="270"/>
    </location>
</feature>
<feature type="transmembrane region" description="Helical" evidence="9">
    <location>
        <begin position="58"/>
        <end position="76"/>
    </location>
</feature>
<evidence type="ECO:0000256" key="8">
    <source>
        <dbReference type="SAM" id="MobiDB-lite"/>
    </source>
</evidence>
<dbReference type="AlphaFoldDB" id="A0A6J8AEH1"/>
<evidence type="ECO:0000256" key="6">
    <source>
        <dbReference type="ARBA" id="ARBA00023136"/>
    </source>
</evidence>
<comment type="similarity">
    <text evidence="2">Belongs to the ammonia transporter channel (TC 1.A.11.2) family.</text>
</comment>
<dbReference type="OrthoDB" id="534912at2759"/>
<feature type="transmembrane region" description="Helical" evidence="9">
    <location>
        <begin position="139"/>
        <end position="159"/>
    </location>
</feature>
<feature type="transmembrane region" description="Helical" evidence="9">
    <location>
        <begin position="347"/>
        <end position="366"/>
    </location>
</feature>
<name>A0A6J8AEH1_MYTCO</name>
<dbReference type="PANTHER" id="PTHR11730:SF58">
    <property type="entry name" value="AMMONIUM TRANSPORTER"/>
    <property type="match status" value="1"/>
</dbReference>
<reference evidence="11 12" key="1">
    <citation type="submission" date="2020-06" db="EMBL/GenBank/DDBJ databases">
        <authorList>
            <person name="Li R."/>
            <person name="Bekaert M."/>
        </authorList>
    </citation>
    <scope>NUCLEOTIDE SEQUENCE [LARGE SCALE GENOMIC DNA]</scope>
    <source>
        <strain evidence="12">wild</strain>
    </source>
</reference>
<feature type="transmembrane region" description="Helical" evidence="9">
    <location>
        <begin position="291"/>
        <end position="308"/>
    </location>
</feature>
<keyword evidence="4 9" id="KW-0812">Transmembrane</keyword>
<keyword evidence="12" id="KW-1185">Reference proteome</keyword>
<gene>
    <name evidence="11" type="ORF">MCOR_6540</name>
</gene>